<protein>
    <submittedName>
        <fullName evidence="2">Uncharacterized protein</fullName>
    </submittedName>
</protein>
<organism evidence="2">
    <name type="scientific">Opuntia streptacantha</name>
    <name type="common">Prickly pear cactus</name>
    <name type="synonym">Opuntia cardona</name>
    <dbReference type="NCBI Taxonomy" id="393608"/>
    <lineage>
        <taxon>Eukaryota</taxon>
        <taxon>Viridiplantae</taxon>
        <taxon>Streptophyta</taxon>
        <taxon>Embryophyta</taxon>
        <taxon>Tracheophyta</taxon>
        <taxon>Spermatophyta</taxon>
        <taxon>Magnoliopsida</taxon>
        <taxon>eudicotyledons</taxon>
        <taxon>Gunneridae</taxon>
        <taxon>Pentapetalae</taxon>
        <taxon>Caryophyllales</taxon>
        <taxon>Cactineae</taxon>
        <taxon>Cactaceae</taxon>
        <taxon>Opuntioideae</taxon>
        <taxon>Opuntia</taxon>
    </lineage>
</organism>
<feature type="transmembrane region" description="Helical" evidence="1">
    <location>
        <begin position="12"/>
        <end position="39"/>
    </location>
</feature>
<keyword evidence="1" id="KW-0812">Transmembrane</keyword>
<keyword evidence="1" id="KW-1133">Transmembrane helix</keyword>
<name>A0A7C9DG94_OPUST</name>
<reference evidence="2" key="2">
    <citation type="submission" date="2020-07" db="EMBL/GenBank/DDBJ databases">
        <authorList>
            <person name="Vera ALvarez R."/>
            <person name="Arias-Moreno D.M."/>
            <person name="Jimenez-Jacinto V."/>
            <person name="Jimenez-Bremont J.F."/>
            <person name="Swaminathan K."/>
            <person name="Moose S.P."/>
            <person name="Guerrero-Gonzalez M.L."/>
            <person name="Marino-Ramirez L."/>
            <person name="Landsman D."/>
            <person name="Rodriguez-Kessler M."/>
            <person name="Delgado-Sanchez P."/>
        </authorList>
    </citation>
    <scope>NUCLEOTIDE SEQUENCE</scope>
    <source>
        <tissue evidence="2">Cladode</tissue>
    </source>
</reference>
<proteinExistence type="predicted"/>
<keyword evidence="1" id="KW-0472">Membrane</keyword>
<sequence length="105" mass="11396">MDFLPRGLQSTYSILDLVLTSLLGFLAICFLPFFIWLLVTLCPTNGALDPRFALTALPMLACGEVGPSNPSGAWFTRVSNPGEAETSLPRKALEGPLLHTQEFLS</sequence>
<evidence type="ECO:0000313" key="2">
    <source>
        <dbReference type="EMBL" id="MBA4637708.1"/>
    </source>
</evidence>
<dbReference type="AlphaFoldDB" id="A0A7C9DG94"/>
<reference evidence="2" key="1">
    <citation type="journal article" date="2013" name="J. Plant Res.">
        <title>Effect of fungi and light on seed germination of three Opuntia species from semiarid lands of central Mexico.</title>
        <authorList>
            <person name="Delgado-Sanchez P."/>
            <person name="Jimenez-Bremont J.F."/>
            <person name="Guerrero-Gonzalez Mde L."/>
            <person name="Flores J."/>
        </authorList>
    </citation>
    <scope>NUCLEOTIDE SEQUENCE</scope>
    <source>
        <tissue evidence="2">Cladode</tissue>
    </source>
</reference>
<evidence type="ECO:0000256" key="1">
    <source>
        <dbReference type="SAM" id="Phobius"/>
    </source>
</evidence>
<dbReference type="EMBL" id="GISG01106408">
    <property type="protein sequence ID" value="MBA4637708.1"/>
    <property type="molecule type" value="Transcribed_RNA"/>
</dbReference>
<accession>A0A7C9DG94</accession>